<organism evidence="2 3">
    <name type="scientific">Pseudallescheria apiosperma</name>
    <name type="common">Scedosporium apiospermum</name>
    <dbReference type="NCBI Taxonomy" id="563466"/>
    <lineage>
        <taxon>Eukaryota</taxon>
        <taxon>Fungi</taxon>
        <taxon>Dikarya</taxon>
        <taxon>Ascomycota</taxon>
        <taxon>Pezizomycotina</taxon>
        <taxon>Sordariomycetes</taxon>
        <taxon>Hypocreomycetidae</taxon>
        <taxon>Microascales</taxon>
        <taxon>Microascaceae</taxon>
        <taxon>Scedosporium</taxon>
    </lineage>
</organism>
<dbReference type="EMBL" id="JOWA01000104">
    <property type="protein sequence ID" value="KEZ41958.1"/>
    <property type="molecule type" value="Genomic_DNA"/>
</dbReference>
<keyword evidence="3" id="KW-1185">Reference proteome</keyword>
<evidence type="ECO:0000313" key="3">
    <source>
        <dbReference type="Proteomes" id="UP000028545"/>
    </source>
</evidence>
<dbReference type="Proteomes" id="UP000028545">
    <property type="component" value="Unassembled WGS sequence"/>
</dbReference>
<gene>
    <name evidence="2" type="ORF">SAPIO_CDS6531</name>
</gene>
<accession>A0A084G3P6</accession>
<dbReference type="InterPro" id="IPR032675">
    <property type="entry name" value="LRR_dom_sf"/>
</dbReference>
<proteinExistence type="predicted"/>
<dbReference type="GeneID" id="27725603"/>
<dbReference type="HOGENOM" id="CLU_771965_0_0_1"/>
<dbReference type="VEuPathDB" id="FungiDB:SAPIO_CDS6531"/>
<dbReference type="SUPFAM" id="SSF52047">
    <property type="entry name" value="RNI-like"/>
    <property type="match status" value="1"/>
</dbReference>
<evidence type="ECO:0008006" key="4">
    <source>
        <dbReference type="Google" id="ProtNLM"/>
    </source>
</evidence>
<dbReference type="AlphaFoldDB" id="A0A084G3P6"/>
<evidence type="ECO:0000256" key="1">
    <source>
        <dbReference type="SAM" id="MobiDB-lite"/>
    </source>
</evidence>
<dbReference type="Gene3D" id="3.80.10.10">
    <property type="entry name" value="Ribonuclease Inhibitor"/>
    <property type="match status" value="1"/>
</dbReference>
<dbReference type="RefSeq" id="XP_016641757.1">
    <property type="nucleotide sequence ID" value="XM_016788604.1"/>
</dbReference>
<comment type="caution">
    <text evidence="2">The sequence shown here is derived from an EMBL/GenBank/DDBJ whole genome shotgun (WGS) entry which is preliminary data.</text>
</comment>
<feature type="region of interest" description="Disordered" evidence="1">
    <location>
        <begin position="302"/>
        <end position="345"/>
    </location>
</feature>
<evidence type="ECO:0000313" key="2">
    <source>
        <dbReference type="EMBL" id="KEZ41958.1"/>
    </source>
</evidence>
<dbReference type="KEGG" id="sapo:SAPIO_CDS6531"/>
<reference evidence="2 3" key="1">
    <citation type="journal article" date="2014" name="Genome Announc.">
        <title>Draft genome sequence of the pathogenic fungus Scedosporium apiospermum.</title>
        <authorList>
            <person name="Vandeputte P."/>
            <person name="Ghamrawi S."/>
            <person name="Rechenmann M."/>
            <person name="Iltis A."/>
            <person name="Giraud S."/>
            <person name="Fleury M."/>
            <person name="Thornton C."/>
            <person name="Delhaes L."/>
            <person name="Meyer W."/>
            <person name="Papon N."/>
            <person name="Bouchara J.P."/>
        </authorList>
    </citation>
    <scope>NUCLEOTIDE SEQUENCE [LARGE SCALE GENOMIC DNA]</scope>
    <source>
        <strain evidence="2 3">IHEM 14462</strain>
    </source>
</reference>
<sequence>MRLLTSLMGTKKLSISGNFNYTPEIWQAISAAVRNMPDLEEVFLCHHCPGMAQGPVCEVLNQARSLKYLTITEIIDTSVLDISGVSKRRHPSLNRLLVEDSRCGIQDLKRLISWPCRLEHLLLVPAGEVENSHVPWGLEELGPVLESQKTTLRTLGIWPLDLQGLRGFDLTEFESLEELDLSYFSTGCEPGTEVNLLAPKLRKFTWAFVFEAGWKCQMTCFEEAQESWLRGFATGALARPLPLGCIHLSFVPEGYLPDFSVPRPKISPWDRVEHLRDEFHHLGITLTCSATREDYERLWTPVRRPEEQGPRLQRSRPPSPDFHYFDPREDGSDSGAESVVRPDSGATQSNTILNYFARI</sequence>
<dbReference type="OrthoDB" id="5138542at2759"/>
<protein>
    <recommendedName>
        <fullName evidence="4">F-box domain-containing protein</fullName>
    </recommendedName>
</protein>
<name>A0A084G3P6_PSEDA</name>